<dbReference type="STRING" id="105984.A0A427XK90"/>
<evidence type="ECO:0000313" key="2">
    <source>
        <dbReference type="EMBL" id="RSH79315.1"/>
    </source>
</evidence>
<keyword evidence="3" id="KW-1185">Reference proteome</keyword>
<dbReference type="Proteomes" id="UP000279236">
    <property type="component" value="Unassembled WGS sequence"/>
</dbReference>
<feature type="compositionally biased region" description="Basic and acidic residues" evidence="1">
    <location>
        <begin position="400"/>
        <end position="409"/>
    </location>
</feature>
<feature type="compositionally biased region" description="Gly residues" evidence="1">
    <location>
        <begin position="414"/>
        <end position="423"/>
    </location>
</feature>
<feature type="compositionally biased region" description="Low complexity" evidence="1">
    <location>
        <begin position="361"/>
        <end position="371"/>
    </location>
</feature>
<comment type="caution">
    <text evidence="2">The sequence shown here is derived from an EMBL/GenBank/DDBJ whole genome shotgun (WGS) entry which is preliminary data.</text>
</comment>
<dbReference type="RefSeq" id="XP_028474462.1">
    <property type="nucleotide sequence ID" value="XM_028617155.1"/>
</dbReference>
<dbReference type="EMBL" id="RSCE01000010">
    <property type="protein sequence ID" value="RSH79315.1"/>
    <property type="molecule type" value="Genomic_DNA"/>
</dbReference>
<protein>
    <submittedName>
        <fullName evidence="2">Uncharacterized protein</fullName>
    </submittedName>
</protein>
<name>A0A427XK90_9TREE</name>
<dbReference type="OrthoDB" id="2564800at2759"/>
<feature type="region of interest" description="Disordered" evidence="1">
    <location>
        <begin position="196"/>
        <end position="423"/>
    </location>
</feature>
<evidence type="ECO:0000256" key="1">
    <source>
        <dbReference type="SAM" id="MobiDB-lite"/>
    </source>
</evidence>
<feature type="compositionally biased region" description="Pro residues" evidence="1">
    <location>
        <begin position="218"/>
        <end position="235"/>
    </location>
</feature>
<dbReference type="AlphaFoldDB" id="A0A427XK90"/>
<feature type="compositionally biased region" description="Low complexity" evidence="1">
    <location>
        <begin position="200"/>
        <end position="213"/>
    </location>
</feature>
<evidence type="ECO:0000313" key="3">
    <source>
        <dbReference type="Proteomes" id="UP000279236"/>
    </source>
</evidence>
<proteinExistence type="predicted"/>
<feature type="compositionally biased region" description="Low complexity" evidence="1">
    <location>
        <begin position="324"/>
        <end position="337"/>
    </location>
</feature>
<sequence>MSIYNERYDDALSKTSWVSKTLGSGRTYLFKYAPHPERSGYLFVATDLETVHFEALTATSIPTRIGQVALRDGDYSAAEKVNELGFDEQQRQGETILASLSSVFDAGWADAKVEAESDDYFDAVFAVSTGSFSWLFNMTELRGRQPLTFVAKHLLTPFVTLMGQDRGVEIPSHGTRPVDAVGAVVSDQGVARALRRVVGAPPAASTRATPAPRLSRPSTPPPKHAAPKSPTPPRKTTPRPRVEDYTPRPPTPPRASASQTLKSLIPPSSPTPMARKRSYNYLTVPESELPNSSAPESPSSPGPGAFTDSYSHAVPTLLIPDTEPAMPSSAQPPSSDAGFGYDRSSPGLAAYPSGLGADFVSSSAAPAPTSTQDPLVNTLPKHKKKKKDKKAEEAEEEAEAERRREEMRRKMAKGAGGRLGRRR</sequence>
<organism evidence="2 3">
    <name type="scientific">Apiotrichum porosum</name>
    <dbReference type="NCBI Taxonomy" id="105984"/>
    <lineage>
        <taxon>Eukaryota</taxon>
        <taxon>Fungi</taxon>
        <taxon>Dikarya</taxon>
        <taxon>Basidiomycota</taxon>
        <taxon>Agaricomycotina</taxon>
        <taxon>Tremellomycetes</taxon>
        <taxon>Trichosporonales</taxon>
        <taxon>Trichosporonaceae</taxon>
        <taxon>Apiotrichum</taxon>
    </lineage>
</organism>
<reference evidence="2 3" key="1">
    <citation type="submission" date="2018-11" db="EMBL/GenBank/DDBJ databases">
        <title>Genome sequence of Apiotrichum porosum DSM 27194.</title>
        <authorList>
            <person name="Aliyu H."/>
            <person name="Gorte O."/>
            <person name="Ochsenreither K."/>
        </authorList>
    </citation>
    <scope>NUCLEOTIDE SEQUENCE [LARGE SCALE GENOMIC DNA]</scope>
    <source>
        <strain evidence="2 3">DSM 27194</strain>
    </source>
</reference>
<dbReference type="GeneID" id="39585898"/>
<feature type="compositionally biased region" description="Low complexity" evidence="1">
    <location>
        <begin position="285"/>
        <end position="303"/>
    </location>
</feature>
<accession>A0A427XK90</accession>
<gene>
    <name evidence="2" type="ORF">EHS24_001355</name>
</gene>